<protein>
    <submittedName>
        <fullName evidence="2">Uncharacterized protein</fullName>
    </submittedName>
</protein>
<feature type="compositionally biased region" description="Basic and acidic residues" evidence="1">
    <location>
        <begin position="235"/>
        <end position="245"/>
    </location>
</feature>
<comment type="caution">
    <text evidence="2">The sequence shown here is derived from an EMBL/GenBank/DDBJ whole genome shotgun (WGS) entry which is preliminary data.</text>
</comment>
<evidence type="ECO:0000256" key="1">
    <source>
        <dbReference type="SAM" id="MobiDB-lite"/>
    </source>
</evidence>
<accession>A0AAD7EMX0</accession>
<reference evidence="2" key="1">
    <citation type="submission" date="2023-03" db="EMBL/GenBank/DDBJ databases">
        <title>Massive genome expansion in bonnet fungi (Mycena s.s.) driven by repeated elements and novel gene families across ecological guilds.</title>
        <authorList>
            <consortium name="Lawrence Berkeley National Laboratory"/>
            <person name="Harder C.B."/>
            <person name="Miyauchi S."/>
            <person name="Viragh M."/>
            <person name="Kuo A."/>
            <person name="Thoen E."/>
            <person name="Andreopoulos B."/>
            <person name="Lu D."/>
            <person name="Skrede I."/>
            <person name="Drula E."/>
            <person name="Henrissat B."/>
            <person name="Morin E."/>
            <person name="Kohler A."/>
            <person name="Barry K."/>
            <person name="LaButti K."/>
            <person name="Morin E."/>
            <person name="Salamov A."/>
            <person name="Lipzen A."/>
            <person name="Mereny Z."/>
            <person name="Hegedus B."/>
            <person name="Baldrian P."/>
            <person name="Stursova M."/>
            <person name="Weitz H."/>
            <person name="Taylor A."/>
            <person name="Grigoriev I.V."/>
            <person name="Nagy L.G."/>
            <person name="Martin F."/>
            <person name="Kauserud H."/>
        </authorList>
    </citation>
    <scope>NUCLEOTIDE SEQUENCE</scope>
    <source>
        <strain evidence="2">CBHHK002</strain>
    </source>
</reference>
<evidence type="ECO:0000313" key="2">
    <source>
        <dbReference type="EMBL" id="KAJ7342349.1"/>
    </source>
</evidence>
<evidence type="ECO:0000313" key="3">
    <source>
        <dbReference type="Proteomes" id="UP001218218"/>
    </source>
</evidence>
<feature type="compositionally biased region" description="Polar residues" evidence="1">
    <location>
        <begin position="355"/>
        <end position="364"/>
    </location>
</feature>
<dbReference type="AlphaFoldDB" id="A0AAD7EMX0"/>
<keyword evidence="3" id="KW-1185">Reference proteome</keyword>
<feature type="compositionally biased region" description="Low complexity" evidence="1">
    <location>
        <begin position="344"/>
        <end position="354"/>
    </location>
</feature>
<dbReference type="Proteomes" id="UP001218218">
    <property type="component" value="Unassembled WGS sequence"/>
</dbReference>
<feature type="region of interest" description="Disordered" evidence="1">
    <location>
        <begin position="320"/>
        <end position="364"/>
    </location>
</feature>
<name>A0AAD7EMX0_9AGAR</name>
<sequence length="406" mass="44965">MPPKPTYNENISGSFSLGHIKLFRAYSAQLNGDTDGSLDVPVHYDDWVFEIRDKQGNRAELPRFSDEYVGPIPGLKKNKIPAQDTPTDSEGFLLRFAINQLELSNKQADINNRASEALFESGIRAVQRGRGRGRHSRCFQNHRATDTYYGIGMDDTRSHRENTSERGTSRQRSRSVDTVNAPGTKRGRSASAEERSVRPRRDTDEHAARGRSRSRTMAHDSTRPHSPYRRSSSRSMERVAARSRERLDRELREFRIRRVAENDKARFERDLADAKARSLSQTAPKPASKPAANQRAPQASSSQQKTIIIEEDVEMPAAPAIVTPAEGTTGKGKEKGSSIRTGPTSSTAASTSNADGVNSTPNTTNDIEDLLIDMYMDPANIALPEDNFGDFDELDFEGEAGGNLGL</sequence>
<feature type="region of interest" description="Disordered" evidence="1">
    <location>
        <begin position="275"/>
        <end position="304"/>
    </location>
</feature>
<gene>
    <name evidence="2" type="ORF">DFH08DRAFT_1011810</name>
</gene>
<feature type="compositionally biased region" description="Polar residues" evidence="1">
    <location>
        <begin position="295"/>
        <end position="304"/>
    </location>
</feature>
<feature type="compositionally biased region" description="Basic and acidic residues" evidence="1">
    <location>
        <begin position="154"/>
        <end position="168"/>
    </location>
</feature>
<dbReference type="EMBL" id="JARIHO010000025">
    <property type="protein sequence ID" value="KAJ7342349.1"/>
    <property type="molecule type" value="Genomic_DNA"/>
</dbReference>
<proteinExistence type="predicted"/>
<organism evidence="2 3">
    <name type="scientific">Mycena albidolilacea</name>
    <dbReference type="NCBI Taxonomy" id="1033008"/>
    <lineage>
        <taxon>Eukaryota</taxon>
        <taxon>Fungi</taxon>
        <taxon>Dikarya</taxon>
        <taxon>Basidiomycota</taxon>
        <taxon>Agaricomycotina</taxon>
        <taxon>Agaricomycetes</taxon>
        <taxon>Agaricomycetidae</taxon>
        <taxon>Agaricales</taxon>
        <taxon>Marasmiineae</taxon>
        <taxon>Mycenaceae</taxon>
        <taxon>Mycena</taxon>
    </lineage>
</organism>
<feature type="compositionally biased region" description="Basic and acidic residues" evidence="1">
    <location>
        <begin position="191"/>
        <end position="208"/>
    </location>
</feature>
<feature type="region of interest" description="Disordered" evidence="1">
    <location>
        <begin position="149"/>
        <end position="245"/>
    </location>
</feature>